<feature type="domain" description="Pseudouridine synthase RsuA/RluA-like" evidence="1">
    <location>
        <begin position="249"/>
        <end position="419"/>
    </location>
</feature>
<reference evidence="2" key="1">
    <citation type="submission" date="2023-07" db="EMBL/GenBank/DDBJ databases">
        <title>draft genome sequence of fig (Ficus carica).</title>
        <authorList>
            <person name="Takahashi T."/>
            <person name="Nishimura K."/>
        </authorList>
    </citation>
    <scope>NUCLEOTIDE SEQUENCE</scope>
</reference>
<accession>A0AA87ZYW4</accession>
<dbReference type="GO" id="GO:0003723">
    <property type="term" value="F:RNA binding"/>
    <property type="evidence" value="ECO:0007669"/>
    <property type="project" value="InterPro"/>
</dbReference>
<evidence type="ECO:0000313" key="2">
    <source>
        <dbReference type="EMBL" id="GMN31551.1"/>
    </source>
</evidence>
<organism evidence="2 3">
    <name type="scientific">Ficus carica</name>
    <name type="common">Common fig</name>
    <dbReference type="NCBI Taxonomy" id="3494"/>
    <lineage>
        <taxon>Eukaryota</taxon>
        <taxon>Viridiplantae</taxon>
        <taxon>Streptophyta</taxon>
        <taxon>Embryophyta</taxon>
        <taxon>Tracheophyta</taxon>
        <taxon>Spermatophyta</taxon>
        <taxon>Magnoliopsida</taxon>
        <taxon>eudicotyledons</taxon>
        <taxon>Gunneridae</taxon>
        <taxon>Pentapetalae</taxon>
        <taxon>rosids</taxon>
        <taxon>fabids</taxon>
        <taxon>Rosales</taxon>
        <taxon>Moraceae</taxon>
        <taxon>Ficeae</taxon>
        <taxon>Ficus</taxon>
    </lineage>
</organism>
<dbReference type="CDD" id="cd02869">
    <property type="entry name" value="PseudoU_synth_RluA_like"/>
    <property type="match status" value="1"/>
</dbReference>
<comment type="caution">
    <text evidence="2">The sequence shown here is derived from an EMBL/GenBank/DDBJ whole genome shotgun (WGS) entry which is preliminary data.</text>
</comment>
<dbReference type="Proteomes" id="UP001187192">
    <property type="component" value="Unassembled WGS sequence"/>
</dbReference>
<keyword evidence="3" id="KW-1185">Reference proteome</keyword>
<evidence type="ECO:0000259" key="1">
    <source>
        <dbReference type="Pfam" id="PF00849"/>
    </source>
</evidence>
<dbReference type="Pfam" id="PF00849">
    <property type="entry name" value="PseudoU_synth_2"/>
    <property type="match status" value="1"/>
</dbReference>
<name>A0AA87ZYW4_FICCA</name>
<dbReference type="SUPFAM" id="SSF55120">
    <property type="entry name" value="Pseudouridine synthase"/>
    <property type="match status" value="1"/>
</dbReference>
<dbReference type="Gene3D" id="3.30.2350.10">
    <property type="entry name" value="Pseudouridine synthase"/>
    <property type="match status" value="1"/>
</dbReference>
<evidence type="ECO:0000313" key="3">
    <source>
        <dbReference type="Proteomes" id="UP001187192"/>
    </source>
</evidence>
<dbReference type="GO" id="GO:0009982">
    <property type="term" value="F:pseudouridine synthase activity"/>
    <property type="evidence" value="ECO:0007669"/>
    <property type="project" value="InterPro"/>
</dbReference>
<dbReference type="GO" id="GO:0000455">
    <property type="term" value="P:enzyme-directed rRNA pseudouridine synthesis"/>
    <property type="evidence" value="ECO:0007669"/>
    <property type="project" value="TreeGrafter"/>
</dbReference>
<dbReference type="InterPro" id="IPR006145">
    <property type="entry name" value="PsdUridine_synth_RsuA/RluA"/>
</dbReference>
<dbReference type="PANTHER" id="PTHR21600:SF53">
    <property type="entry name" value="RNA PSEUDOURIDINE SYNTHASE 3, MITOCHONDRIAL"/>
    <property type="match status" value="1"/>
</dbReference>
<gene>
    <name evidence="2" type="ORF">TIFTF001_003302</name>
</gene>
<protein>
    <recommendedName>
        <fullName evidence="1">Pseudouridine synthase RsuA/RluA-like domain-containing protein</fullName>
    </recommendedName>
</protein>
<dbReference type="InterPro" id="IPR020103">
    <property type="entry name" value="PsdUridine_synth_cat_dom_sf"/>
</dbReference>
<dbReference type="InterPro" id="IPR050188">
    <property type="entry name" value="RluA_PseudoU_synthase"/>
</dbReference>
<dbReference type="PANTHER" id="PTHR21600">
    <property type="entry name" value="MITOCHONDRIAL RNA PSEUDOURIDINE SYNTHASE"/>
    <property type="match status" value="1"/>
</dbReference>
<proteinExistence type="predicted"/>
<dbReference type="EMBL" id="BTGU01000003">
    <property type="protein sequence ID" value="GMN31551.1"/>
    <property type="molecule type" value="Genomic_DNA"/>
</dbReference>
<sequence length="522" mass="58592">MYLSLAQIRACLVVPKNVTQYKVSFSSHADEDEMWSRNRNRSLWVLTRQYSRIRPPPAAAAAAGAGPVIRVTNNVAHLGGPKEGPKPRQLLSLPPFPGVPLPGKNSERVTAITWLKFYFEEVHDNVIQSHFNKGLVQMELSNFGNPLNQMGGKTKPMRKIKPNEVMEEGTKVYVPVSVAESRISRRFDVIPSGTLYPNADEIAYLQRLVHYKACLLSLLLFGHFVEVLVSLIDYGGFLFSLEEFQDSAILVLNKPPKLPVKGNLPVHNSMDALAAAALSYDYSEGPKLVHRLDRESSGLILMGRTKESISHLEWLFSNIKVNSSCKAWNDACEAKYQKFWALVIGSPKEKQGVICAPLSKVLLNDGKTERVILAHQTGFQASQEAITEYRVLGPMINGCSWLELHPLTSRKHQLRVHCAEALGTPIVGDYKYGWFVHKRWKQMPQVNIEPTTGKPYKLRRPEGLDVQKGSVMSKVPLLHLHCRELVLPNIAKFLWVLDKKSKNQDAALVSKPDLLRLRPSCV</sequence>
<dbReference type="AlphaFoldDB" id="A0AA87ZYW4"/>